<protein>
    <submittedName>
        <fullName evidence="1">Uncharacterized protein</fullName>
    </submittedName>
</protein>
<proteinExistence type="predicted"/>
<name>A0AAV0VK34_9HEMI</name>
<reference evidence="1 2" key="1">
    <citation type="submission" date="2023-01" db="EMBL/GenBank/DDBJ databases">
        <authorList>
            <person name="Whitehead M."/>
        </authorList>
    </citation>
    <scope>NUCLEOTIDE SEQUENCE [LARGE SCALE GENOMIC DNA]</scope>
</reference>
<comment type="caution">
    <text evidence="1">The sequence shown here is derived from an EMBL/GenBank/DDBJ whole genome shotgun (WGS) entry which is preliminary data.</text>
</comment>
<evidence type="ECO:0000313" key="2">
    <source>
        <dbReference type="Proteomes" id="UP001160148"/>
    </source>
</evidence>
<dbReference type="AlphaFoldDB" id="A0AAV0VK34"/>
<evidence type="ECO:0000313" key="1">
    <source>
        <dbReference type="EMBL" id="CAI6343985.1"/>
    </source>
</evidence>
<keyword evidence="2" id="KW-1185">Reference proteome</keyword>
<sequence>MAAKRLKGLYFVNIAAATAELNGPTALVDLITAYIFQRLVRACEHDSRNTVDTITGSTEVVGKTVKRSHRAYIMRPSQISLSQPAVDLDHIFSTRAQFYGAMAAKRLKALYYGNIASAKAESQVPNDLVDVQIPGSTFRSQPAV</sequence>
<gene>
    <name evidence="1" type="ORF">MEUPH1_LOCUS1174</name>
</gene>
<dbReference type="EMBL" id="CARXXK010000001">
    <property type="protein sequence ID" value="CAI6343985.1"/>
    <property type="molecule type" value="Genomic_DNA"/>
</dbReference>
<organism evidence="1 2">
    <name type="scientific">Macrosiphum euphorbiae</name>
    <name type="common">potato aphid</name>
    <dbReference type="NCBI Taxonomy" id="13131"/>
    <lineage>
        <taxon>Eukaryota</taxon>
        <taxon>Metazoa</taxon>
        <taxon>Ecdysozoa</taxon>
        <taxon>Arthropoda</taxon>
        <taxon>Hexapoda</taxon>
        <taxon>Insecta</taxon>
        <taxon>Pterygota</taxon>
        <taxon>Neoptera</taxon>
        <taxon>Paraneoptera</taxon>
        <taxon>Hemiptera</taxon>
        <taxon>Sternorrhyncha</taxon>
        <taxon>Aphidomorpha</taxon>
        <taxon>Aphidoidea</taxon>
        <taxon>Aphididae</taxon>
        <taxon>Macrosiphini</taxon>
        <taxon>Macrosiphum</taxon>
    </lineage>
</organism>
<dbReference type="Proteomes" id="UP001160148">
    <property type="component" value="Unassembled WGS sequence"/>
</dbReference>
<accession>A0AAV0VK34</accession>